<proteinExistence type="predicted"/>
<sequence>MSDFFTSSFMASGYSSSLSASAQGQLSSAYTAALSSEIKTVADYFGFLAFERTGDRDAALAVKEAVAAGQFTLSDLFGAAQSKTGPVDGAAVNNPAPKLTVLGETFELSSILSGLDTETWTTSSKVGKTTETVYHTREFFTSLSVGEYDTDWAVVPEPVTNVAPTAEAIVVNLTETLGKAASFSAPIDLLGNAVDLDGDALSIVAGSYKFTVDGVVQPAKPSFLTITDGVVVFDTSTDLLKDEMMVVKVEYDITDSAGHVIPNSLTINYTGTADLYSYKSESFTFTKSGGNLTFNGSLQAQSGAQNGVIDIALHADLNATNETFFLDVEPRPNSVDFTLGGTANSDGTEVLQNYSGQVNVALASLADGAVSFNGGFSTQVANGSSVTLTLNYDVWA</sequence>
<dbReference type="Proteomes" id="UP001526430">
    <property type="component" value="Unassembled WGS sequence"/>
</dbReference>
<comment type="caution">
    <text evidence="1">The sequence shown here is derived from an EMBL/GenBank/DDBJ whole genome shotgun (WGS) entry which is preliminary data.</text>
</comment>
<dbReference type="RefSeq" id="WP_301592066.1">
    <property type="nucleotide sequence ID" value="NZ_JAPFQI010000023.1"/>
</dbReference>
<keyword evidence="2" id="KW-1185">Reference proteome</keyword>
<name>A0ABT3P0B7_9PROT</name>
<protein>
    <submittedName>
        <fullName evidence="1">Uncharacterized protein</fullName>
    </submittedName>
</protein>
<accession>A0ABT3P0B7</accession>
<dbReference type="EMBL" id="JAPFQI010000023">
    <property type="protein sequence ID" value="MCW8087859.1"/>
    <property type="molecule type" value="Genomic_DNA"/>
</dbReference>
<reference evidence="1 2" key="1">
    <citation type="submission" date="2022-10" db="EMBL/GenBank/DDBJ databases">
        <title>Roseococcus glaciei nov., sp. nov., isolated from glacier.</title>
        <authorList>
            <person name="Liu Q."/>
            <person name="Xin Y.-H."/>
        </authorList>
    </citation>
    <scope>NUCLEOTIDE SEQUENCE [LARGE SCALE GENOMIC DNA]</scope>
    <source>
        <strain evidence="1 2">MDT2-1-1</strain>
    </source>
</reference>
<gene>
    <name evidence="1" type="ORF">OF850_19845</name>
</gene>
<evidence type="ECO:0000313" key="1">
    <source>
        <dbReference type="EMBL" id="MCW8087859.1"/>
    </source>
</evidence>
<evidence type="ECO:0000313" key="2">
    <source>
        <dbReference type="Proteomes" id="UP001526430"/>
    </source>
</evidence>
<organism evidence="1 2">
    <name type="scientific">Sabulicella glaciei</name>
    <dbReference type="NCBI Taxonomy" id="2984948"/>
    <lineage>
        <taxon>Bacteria</taxon>
        <taxon>Pseudomonadati</taxon>
        <taxon>Pseudomonadota</taxon>
        <taxon>Alphaproteobacteria</taxon>
        <taxon>Acetobacterales</taxon>
        <taxon>Acetobacteraceae</taxon>
        <taxon>Sabulicella</taxon>
    </lineage>
</organism>